<keyword evidence="5 8" id="KW-0812">Transmembrane</keyword>
<keyword evidence="6 8" id="KW-1133">Transmembrane helix</keyword>
<evidence type="ECO:0000313" key="10">
    <source>
        <dbReference type="Proteomes" id="UP000295504"/>
    </source>
</evidence>
<dbReference type="GO" id="GO:0016020">
    <property type="term" value="C:membrane"/>
    <property type="evidence" value="ECO:0007669"/>
    <property type="project" value="UniProtKB-SubCell"/>
</dbReference>
<evidence type="ECO:0000256" key="1">
    <source>
        <dbReference type="ARBA" id="ARBA00004141"/>
    </source>
</evidence>
<keyword evidence="3" id="KW-0813">Transport</keyword>
<dbReference type="InterPro" id="IPR004761">
    <property type="entry name" value="Spore_GerAB"/>
</dbReference>
<keyword evidence="7 8" id="KW-0472">Membrane</keyword>
<evidence type="ECO:0000256" key="4">
    <source>
        <dbReference type="ARBA" id="ARBA00022544"/>
    </source>
</evidence>
<dbReference type="NCBIfam" id="TIGR00912">
    <property type="entry name" value="2A0309"/>
    <property type="match status" value="1"/>
</dbReference>
<evidence type="ECO:0000256" key="2">
    <source>
        <dbReference type="ARBA" id="ARBA00007998"/>
    </source>
</evidence>
<evidence type="ECO:0000256" key="7">
    <source>
        <dbReference type="ARBA" id="ARBA00023136"/>
    </source>
</evidence>
<feature type="transmembrane region" description="Helical" evidence="8">
    <location>
        <begin position="266"/>
        <end position="288"/>
    </location>
</feature>
<evidence type="ECO:0000256" key="8">
    <source>
        <dbReference type="SAM" id="Phobius"/>
    </source>
</evidence>
<dbReference type="RefSeq" id="WP_132847963.1">
    <property type="nucleotide sequence ID" value="NZ_CP058648.1"/>
</dbReference>
<reference evidence="9 10" key="1">
    <citation type="submission" date="2019-03" db="EMBL/GenBank/DDBJ databases">
        <title>Genomic Encyclopedia of Type Strains, Phase IV (KMG-IV): sequencing the most valuable type-strain genomes for metagenomic binning, comparative biology and taxonomic classification.</title>
        <authorList>
            <person name="Goeker M."/>
        </authorList>
    </citation>
    <scope>NUCLEOTIDE SEQUENCE [LARGE SCALE GENOMIC DNA]</scope>
    <source>
        <strain evidence="9 10">DSM 100013</strain>
    </source>
</reference>
<feature type="transmembrane region" description="Helical" evidence="8">
    <location>
        <begin position="115"/>
        <end position="130"/>
    </location>
</feature>
<evidence type="ECO:0000256" key="6">
    <source>
        <dbReference type="ARBA" id="ARBA00022989"/>
    </source>
</evidence>
<dbReference type="PANTHER" id="PTHR34975:SF2">
    <property type="entry name" value="SPORE GERMINATION PROTEIN A2"/>
    <property type="match status" value="1"/>
</dbReference>
<dbReference type="OrthoDB" id="2381188at2"/>
<feature type="transmembrane region" description="Helical" evidence="8">
    <location>
        <begin position="329"/>
        <end position="351"/>
    </location>
</feature>
<comment type="subcellular location">
    <subcellularLocation>
        <location evidence="1">Membrane</location>
        <topology evidence="1">Multi-pass membrane protein</topology>
    </subcellularLocation>
</comment>
<accession>A0A4V2T440</accession>
<evidence type="ECO:0000313" key="9">
    <source>
        <dbReference type="EMBL" id="TCQ03754.1"/>
    </source>
</evidence>
<dbReference type="GO" id="GO:0009847">
    <property type="term" value="P:spore germination"/>
    <property type="evidence" value="ECO:0007669"/>
    <property type="project" value="InterPro"/>
</dbReference>
<dbReference type="PANTHER" id="PTHR34975">
    <property type="entry name" value="SPORE GERMINATION PROTEIN A2"/>
    <property type="match status" value="1"/>
</dbReference>
<feature type="transmembrane region" description="Helical" evidence="8">
    <location>
        <begin position="78"/>
        <end position="95"/>
    </location>
</feature>
<comment type="similarity">
    <text evidence="2">Belongs to the amino acid-polyamine-organocation (APC) superfamily. Spore germination protein (SGP) (TC 2.A.3.9) family.</text>
</comment>
<name>A0A4V2T440_9FIRM</name>
<evidence type="ECO:0000256" key="5">
    <source>
        <dbReference type="ARBA" id="ARBA00022692"/>
    </source>
</evidence>
<dbReference type="Pfam" id="PF03845">
    <property type="entry name" value="Spore_permease"/>
    <property type="match status" value="1"/>
</dbReference>
<keyword evidence="10" id="KW-1185">Reference proteome</keyword>
<gene>
    <name evidence="9" type="ORF">EDD79_100872</name>
</gene>
<feature type="transmembrane region" description="Helical" evidence="8">
    <location>
        <begin position="37"/>
        <end position="57"/>
    </location>
</feature>
<sequence length="361" mass="41385">MDKFNTKHLAFLIAATCIVSLKTYPEVFIRNSGRDSWVAMIVCSLIILAFTQFIFRTNKKGQEFNIFKIYEDVYGEKLGRFLIVLYALTLFITLVESASVEANAMQINMLLETPSWYFMIFLVFPAIYTIRKDLVAVVTVALVGITLITIAGIHLAFLTTRYKSARLLLPVFDDGLTLGFFVTMIKILGLYGSVAIVFPFLTQVKDKSKLVLHGAIGLIYVIQMQIVSITGAISTFEITRLYEMPYPKLLQTQMISYARFYEFGELFVMLQIVGGWFLKYVITFYALLLTLKHLGITHKYRIYLLSVIIYAIGFWLVSDLDLLFDFLNYYTYISFANFFVIPLISFIVFSIKIKGKTSKSY</sequence>
<dbReference type="EMBL" id="SLYC01000008">
    <property type="protein sequence ID" value="TCQ03754.1"/>
    <property type="molecule type" value="Genomic_DNA"/>
</dbReference>
<feature type="transmembrane region" description="Helical" evidence="8">
    <location>
        <begin position="300"/>
        <end position="317"/>
    </location>
</feature>
<dbReference type="AlphaFoldDB" id="A0A4V2T440"/>
<feature type="transmembrane region" description="Helical" evidence="8">
    <location>
        <begin position="178"/>
        <end position="198"/>
    </location>
</feature>
<feature type="transmembrane region" description="Helical" evidence="8">
    <location>
        <begin position="210"/>
        <end position="236"/>
    </location>
</feature>
<evidence type="ECO:0000256" key="3">
    <source>
        <dbReference type="ARBA" id="ARBA00022448"/>
    </source>
</evidence>
<proteinExistence type="inferred from homology"/>
<dbReference type="Proteomes" id="UP000295504">
    <property type="component" value="Unassembled WGS sequence"/>
</dbReference>
<protein>
    <submittedName>
        <fullName evidence="9">Spore germination protein (Amino acid permease)</fullName>
    </submittedName>
</protein>
<comment type="caution">
    <text evidence="9">The sequence shown here is derived from an EMBL/GenBank/DDBJ whole genome shotgun (WGS) entry which is preliminary data.</text>
</comment>
<keyword evidence="4" id="KW-0309">Germination</keyword>
<organism evidence="9 10">
    <name type="scientific">Serpentinicella alkaliphila</name>
    <dbReference type="NCBI Taxonomy" id="1734049"/>
    <lineage>
        <taxon>Bacteria</taxon>
        <taxon>Bacillati</taxon>
        <taxon>Bacillota</taxon>
        <taxon>Clostridia</taxon>
        <taxon>Peptostreptococcales</taxon>
        <taxon>Natronincolaceae</taxon>
        <taxon>Serpentinicella</taxon>
    </lineage>
</organism>
<feature type="transmembrane region" description="Helical" evidence="8">
    <location>
        <begin position="137"/>
        <end position="158"/>
    </location>
</feature>